<dbReference type="SUPFAM" id="SSF51338">
    <property type="entry name" value="Composite domain of metallo-dependent hydrolases"/>
    <property type="match status" value="1"/>
</dbReference>
<dbReference type="Proteomes" id="UP001390339">
    <property type="component" value="Unassembled WGS sequence"/>
</dbReference>
<feature type="domain" description="Amidohydrolase-related" evidence="2">
    <location>
        <begin position="97"/>
        <end position="414"/>
    </location>
</feature>
<evidence type="ECO:0000313" key="3">
    <source>
        <dbReference type="EMBL" id="KAK8862864.1"/>
    </source>
</evidence>
<evidence type="ECO:0000313" key="4">
    <source>
        <dbReference type="Proteomes" id="UP001390339"/>
    </source>
</evidence>
<dbReference type="InterPro" id="IPR051781">
    <property type="entry name" value="Metallo-dep_Hydrolase"/>
</dbReference>
<dbReference type="Pfam" id="PF01979">
    <property type="entry name" value="Amidohydro_1"/>
    <property type="match status" value="1"/>
</dbReference>
<accession>A0ABR2IH84</accession>
<evidence type="ECO:0000259" key="2">
    <source>
        <dbReference type="Pfam" id="PF01979"/>
    </source>
</evidence>
<evidence type="ECO:0000256" key="1">
    <source>
        <dbReference type="SAM" id="SignalP"/>
    </source>
</evidence>
<organism evidence="3 4">
    <name type="scientific">Apiospora arundinis</name>
    <dbReference type="NCBI Taxonomy" id="335852"/>
    <lineage>
        <taxon>Eukaryota</taxon>
        <taxon>Fungi</taxon>
        <taxon>Dikarya</taxon>
        <taxon>Ascomycota</taxon>
        <taxon>Pezizomycotina</taxon>
        <taxon>Sordariomycetes</taxon>
        <taxon>Xylariomycetidae</taxon>
        <taxon>Amphisphaeriales</taxon>
        <taxon>Apiosporaceae</taxon>
        <taxon>Apiospora</taxon>
    </lineage>
</organism>
<reference evidence="3 4" key="1">
    <citation type="journal article" date="2024" name="IMA Fungus">
        <title>Apiospora arundinis, a panoply of carbohydrate-active enzymes and secondary metabolites.</title>
        <authorList>
            <person name="Sorensen T."/>
            <person name="Petersen C."/>
            <person name="Muurmann A.T."/>
            <person name="Christiansen J.V."/>
            <person name="Brundto M.L."/>
            <person name="Overgaard C.K."/>
            <person name="Boysen A.T."/>
            <person name="Wollenberg R.D."/>
            <person name="Larsen T.O."/>
            <person name="Sorensen J.L."/>
            <person name="Nielsen K.L."/>
            <person name="Sondergaard T.E."/>
        </authorList>
    </citation>
    <scope>NUCLEOTIDE SEQUENCE [LARGE SCALE GENOMIC DNA]</scope>
    <source>
        <strain evidence="3 4">AAU 773</strain>
    </source>
</reference>
<dbReference type="Gene3D" id="2.30.40.10">
    <property type="entry name" value="Urease, subunit C, domain 1"/>
    <property type="match status" value="1"/>
</dbReference>
<dbReference type="PANTHER" id="PTHR43135:SF3">
    <property type="entry name" value="ALPHA-D-RIBOSE 1-METHYLPHOSPHONATE 5-TRIPHOSPHATE DIPHOSPHATASE"/>
    <property type="match status" value="1"/>
</dbReference>
<dbReference type="InterPro" id="IPR006680">
    <property type="entry name" value="Amidohydro-rel"/>
</dbReference>
<dbReference type="InterPro" id="IPR011059">
    <property type="entry name" value="Metal-dep_hydrolase_composite"/>
</dbReference>
<dbReference type="EMBL" id="JAPCWZ010000005">
    <property type="protein sequence ID" value="KAK8862864.1"/>
    <property type="molecule type" value="Genomic_DNA"/>
</dbReference>
<dbReference type="PANTHER" id="PTHR43135">
    <property type="entry name" value="ALPHA-D-RIBOSE 1-METHYLPHOSPHONATE 5-TRIPHOSPHATE DIPHOSPHATASE"/>
    <property type="match status" value="1"/>
</dbReference>
<dbReference type="InterPro" id="IPR032466">
    <property type="entry name" value="Metal_Hydrolase"/>
</dbReference>
<sequence length="429" mass="45020">MKTINILLCLAGVSQACMPGPAPAGQHGDLVRKSEVPPPPTTTRISNVKVFDGTCFVGPEDIVMHNGYIIKERSPCSQGATNETSPETTVIDGTGQYLIPGLIDSHAHVNSIGGLENFTSYGVSTVFNMDCENYTLCNALKGPHRGLATFLTAGLSAVGPGSPHAVNMHRAPSGLYNETTQGPAAWAAAVFGNGSDYLKIVAEPRGPGQEAQNDLVAATHRMGRKTMTHASFLEPAAQAIVSRTDGIQHLPSDGLLSADQLDTIRRQNQTITATIEINRLAATNPGILAFFGVVGPNATARGVAAYKMVQQNARLVVAAGIPVLAGTDAIGDTFPGVSFPFGSTLHAELVNLVEAGMTPAQALRAATEEPARWYGLPDRGRIAPGMRADLVLLGSDPLANTSNTLDIRRVWIGGVEYLDVAAQPTAKSI</sequence>
<protein>
    <recommendedName>
        <fullName evidence="2">Amidohydrolase-related domain-containing protein</fullName>
    </recommendedName>
</protein>
<dbReference type="SUPFAM" id="SSF51556">
    <property type="entry name" value="Metallo-dependent hydrolases"/>
    <property type="match status" value="1"/>
</dbReference>
<feature type="signal peptide" evidence="1">
    <location>
        <begin position="1"/>
        <end position="16"/>
    </location>
</feature>
<comment type="caution">
    <text evidence="3">The sequence shown here is derived from an EMBL/GenBank/DDBJ whole genome shotgun (WGS) entry which is preliminary data.</text>
</comment>
<dbReference type="Gene3D" id="1.20.58.520">
    <property type="entry name" value="Amidohydrolase"/>
    <property type="match status" value="1"/>
</dbReference>
<proteinExistence type="predicted"/>
<gene>
    <name evidence="3" type="ORF">PGQ11_009099</name>
</gene>
<feature type="chain" id="PRO_5047286605" description="Amidohydrolase-related domain-containing protein" evidence="1">
    <location>
        <begin position="17"/>
        <end position="429"/>
    </location>
</feature>
<dbReference type="Gene3D" id="3.30.110.90">
    <property type="entry name" value="Amidohydrolase"/>
    <property type="match status" value="1"/>
</dbReference>
<dbReference type="Gene3D" id="3.40.50.10910">
    <property type="entry name" value="Amidohydrolase"/>
    <property type="match status" value="1"/>
</dbReference>
<keyword evidence="1" id="KW-0732">Signal</keyword>
<name>A0ABR2IH84_9PEZI</name>
<dbReference type="PROSITE" id="PS51257">
    <property type="entry name" value="PROKAR_LIPOPROTEIN"/>
    <property type="match status" value="1"/>
</dbReference>
<keyword evidence="4" id="KW-1185">Reference proteome</keyword>